<evidence type="ECO:0000256" key="9">
    <source>
        <dbReference type="ARBA" id="ARBA00023224"/>
    </source>
</evidence>
<evidence type="ECO:0000256" key="6">
    <source>
        <dbReference type="ARBA" id="ARBA00022989"/>
    </source>
</evidence>
<feature type="transmembrane region" description="Helical" evidence="10">
    <location>
        <begin position="695"/>
        <end position="716"/>
    </location>
</feature>
<evidence type="ECO:0000256" key="5">
    <source>
        <dbReference type="ARBA" id="ARBA00022725"/>
    </source>
</evidence>
<organism evidence="11 12">
    <name type="scientific">Frieseomelitta varia</name>
    <dbReference type="NCBI Taxonomy" id="561572"/>
    <lineage>
        <taxon>Eukaryota</taxon>
        <taxon>Metazoa</taxon>
        <taxon>Ecdysozoa</taxon>
        <taxon>Arthropoda</taxon>
        <taxon>Hexapoda</taxon>
        <taxon>Insecta</taxon>
        <taxon>Pterygota</taxon>
        <taxon>Neoptera</taxon>
        <taxon>Endopterygota</taxon>
        <taxon>Hymenoptera</taxon>
        <taxon>Apocrita</taxon>
        <taxon>Aculeata</taxon>
        <taxon>Apoidea</taxon>
        <taxon>Anthophila</taxon>
        <taxon>Apidae</taxon>
        <taxon>Frieseomelitta</taxon>
    </lineage>
</organism>
<evidence type="ECO:0000256" key="7">
    <source>
        <dbReference type="ARBA" id="ARBA00023136"/>
    </source>
</evidence>
<feature type="transmembrane region" description="Helical" evidence="10">
    <location>
        <begin position="777"/>
        <end position="797"/>
    </location>
</feature>
<feature type="transmembrane region" description="Helical" evidence="10">
    <location>
        <begin position="626"/>
        <end position="650"/>
    </location>
</feature>
<evidence type="ECO:0000256" key="8">
    <source>
        <dbReference type="ARBA" id="ARBA00023170"/>
    </source>
</evidence>
<keyword evidence="7 10" id="KW-0472">Membrane</keyword>
<keyword evidence="2" id="KW-1003">Cell membrane</keyword>
<comment type="subcellular location">
    <subcellularLocation>
        <location evidence="1">Cell membrane</location>
        <topology evidence="1">Multi-pass membrane protein</topology>
    </subcellularLocation>
</comment>
<feature type="transmembrane region" description="Helical" evidence="10">
    <location>
        <begin position="468"/>
        <end position="490"/>
    </location>
</feature>
<evidence type="ECO:0000256" key="10">
    <source>
        <dbReference type="SAM" id="Phobius"/>
    </source>
</evidence>
<evidence type="ECO:0000256" key="4">
    <source>
        <dbReference type="ARBA" id="ARBA00022692"/>
    </source>
</evidence>
<keyword evidence="8" id="KW-0675">Receptor</keyword>
<gene>
    <name evidence="11" type="ORF">E2986_11703</name>
</gene>
<evidence type="ECO:0000256" key="1">
    <source>
        <dbReference type="ARBA" id="ARBA00004651"/>
    </source>
</evidence>
<feature type="transmembrane region" description="Helical" evidence="10">
    <location>
        <begin position="225"/>
        <end position="246"/>
    </location>
</feature>
<feature type="transmembrane region" description="Helical" evidence="10">
    <location>
        <begin position="1005"/>
        <end position="1026"/>
    </location>
</feature>
<dbReference type="GO" id="GO:0005886">
    <property type="term" value="C:plasma membrane"/>
    <property type="evidence" value="ECO:0007669"/>
    <property type="project" value="UniProtKB-SubCell"/>
</dbReference>
<evidence type="ECO:0000256" key="3">
    <source>
        <dbReference type="ARBA" id="ARBA00022606"/>
    </source>
</evidence>
<keyword evidence="3" id="KW-0716">Sensory transduction</keyword>
<dbReference type="InterPro" id="IPR004117">
    <property type="entry name" value="7tm6_olfct_rcpt"/>
</dbReference>
<sequence>MSNYPIKLTALKVVEVSLSTYTNVSVQPDMLENIANYRNVHYKSDTEYVYHVAKTLLTVIGIWPKEDTFPNNIKMYVQTAVVFFLMCFLLIPHVIYTYFDCENLTKYMKVIAAQVFSLLAIIKFWTVITNRKEIRFCLNEIEVQYRDVECEEDRLVMTNCAKIGRFFTTVYLGLSYTGALPYHIILPLISERIVKEDNTTQIPLPYLSDYVFFVIEDSPIYEMTFVLQIFISSLILSTNCGIYSLIASITMHSCSLFEVTNRRIEALCKWSEQDLRDRVVDVVQYHLRAIEYSALIGKCLSIVFLSEMVGCTIIICFLEFGTGRSENVEHDNIFCTNDIDLRKRVYNIVHRRSSQTRGIHPVLSKRSPIKHSERIAETSYFLPWYDFPVDVAKDIQTIILRTYLPSSLSGAKILNLSLQAFCDGETDEKRMKEELKRGLRYVEPFVTALGAWPLGPESATFLKILQPFITPVCFCLISFTTWPGFYYVFFKERNSKKRLKLILPVLHSIFQLAQYIVVLSKMKNIRVALDDIRNDWLDTTEENRQFFRECAKVGNKIISILVIGVWGGGVAFRIMLPLLKGRIVLPDNTTVRLLPCPIYLPFVNEQVTPYYEIIFTLQTLGGICNYIVVTSSTGIIMMISLHMCGLIRILRKKMIDLTEKSDVNEVTIQRNIVTIVEYHTKIRTFFFNGQTITEYICFISIANSVLLMCLLGYGIILEWQNFNASAVVVYLILISTFLFSSFIICSIGQILLDESDNFAQTCVTLDWYNFPPKKARYLILIIIMSNYPIKLTAMKVVDISLSTYTNMTRARNVEEGIKHVTWFVRPLLSVIGAWPMNVASSLHSKILKWLLIFFIYFLQLGVMVPSILYIVLKVKNNRSRIKLIMPHVNSVCQLTKYTVLLRRHNQIRQLLNDLRHEWLNATKEDQWIYTTRASIGHRLMMPFVILLYTGGTSLRAIIPLLRGKIVLPNNTTMRLLPCPGYFVFFDEQLTPNYEITFAMQVLCGFVNYTTLCGTLALCSMLCLHMCSMMRILANKMIELSNQSDTDENAVQEKITDIVEYHTKIKRFLHRAEHVTSSMYFVEISNEVVISCVLGYCIIMEWESNSVTGIITYFTLQATTTVGTFTNCYIGQLLIDESDIVKKASHTFNWYRFPLKKARSLVMIIITSNYPMKVTAAKIVEMSLATFTDVSITNSVIHKEGVKYITRLLHLLLHAIGAWPTNVTSSVASKIRKYIQIIFVYSIQLPVMIPSILFIILKVKKTPGPESSCLYRTITPCTSILSSYGDKTRFVN</sequence>
<feature type="transmembrane region" description="Helical" evidence="10">
    <location>
        <begin position="939"/>
        <end position="958"/>
    </location>
</feature>
<dbReference type="PANTHER" id="PTHR21137">
    <property type="entry name" value="ODORANT RECEPTOR"/>
    <property type="match status" value="1"/>
</dbReference>
<keyword evidence="6 10" id="KW-1133">Transmembrane helix</keyword>
<reference evidence="11" key="1">
    <citation type="submission" date="2019-11" db="EMBL/GenBank/DDBJ databases">
        <title>The nuclear and mitochondrial genomes of Frieseomelitta varia - a highly eusocial stingless bee (Meliponini) with a permanently sterile worker caste.</title>
        <authorList>
            <person name="Freitas F.C.P."/>
            <person name="Lourenco A.P."/>
            <person name="Nunes F.M.F."/>
            <person name="Paschoal A.R."/>
            <person name="Abreu F.C.P."/>
            <person name="Barbin F.O."/>
            <person name="Bataglia L."/>
            <person name="Cardoso-Junior C.A.M."/>
            <person name="Cervoni M.S."/>
            <person name="Silva S.R."/>
            <person name="Dalarmi F."/>
            <person name="Del Lama M.A."/>
            <person name="Depintor T.S."/>
            <person name="Ferreira K.M."/>
            <person name="Goria P.S."/>
            <person name="Jaskot M.C."/>
            <person name="Lago D.C."/>
            <person name="Luna-Lucena D."/>
            <person name="Moda L.M."/>
            <person name="Nascimento L."/>
            <person name="Pedrino M."/>
            <person name="Rabico F.O."/>
            <person name="Sanches F.C."/>
            <person name="Santos D.E."/>
            <person name="Santos C.G."/>
            <person name="Vieira J."/>
            <person name="Lopes T.F."/>
            <person name="Barchuk A.R."/>
            <person name="Hartfelder K."/>
            <person name="Simoes Z.L.P."/>
            <person name="Bitondi M.M.G."/>
            <person name="Pinheiro D.G."/>
        </authorList>
    </citation>
    <scope>NUCLEOTIDE SEQUENCE</scope>
    <source>
        <strain evidence="11">USP_RPSP 00005682</strain>
        <tissue evidence="11">Whole individual</tissue>
    </source>
</reference>
<dbReference type="GO" id="GO:0007165">
    <property type="term" value="P:signal transduction"/>
    <property type="evidence" value="ECO:0007669"/>
    <property type="project" value="UniProtKB-KW"/>
</dbReference>
<evidence type="ECO:0000256" key="2">
    <source>
        <dbReference type="ARBA" id="ARBA00022475"/>
    </source>
</evidence>
<protein>
    <recommendedName>
        <fullName evidence="13">Odorant receptor</fullName>
    </recommendedName>
</protein>
<keyword evidence="9" id="KW-0807">Transducer</keyword>
<dbReference type="GO" id="GO:0004984">
    <property type="term" value="F:olfactory receptor activity"/>
    <property type="evidence" value="ECO:0007669"/>
    <property type="project" value="InterPro"/>
</dbReference>
<feature type="transmembrane region" description="Helical" evidence="10">
    <location>
        <begin position="111"/>
        <end position="128"/>
    </location>
</feature>
<dbReference type="GO" id="GO:0005549">
    <property type="term" value="F:odorant binding"/>
    <property type="evidence" value="ECO:0007669"/>
    <property type="project" value="InterPro"/>
</dbReference>
<evidence type="ECO:0000313" key="11">
    <source>
        <dbReference type="EMBL" id="KAF3424616.1"/>
    </source>
</evidence>
<keyword evidence="5" id="KW-0552">Olfaction</keyword>
<dbReference type="EMBL" id="WNWW01000455">
    <property type="protein sequence ID" value="KAF3424616.1"/>
    <property type="molecule type" value="Genomic_DNA"/>
</dbReference>
<feature type="transmembrane region" description="Helical" evidence="10">
    <location>
        <begin position="557"/>
        <end position="576"/>
    </location>
</feature>
<comment type="caution">
    <text evidence="11">The sequence shown here is derived from an EMBL/GenBank/DDBJ whole genome shotgun (WGS) entry which is preliminary data.</text>
</comment>
<feature type="transmembrane region" description="Helical" evidence="10">
    <location>
        <begin position="76"/>
        <end position="99"/>
    </location>
</feature>
<proteinExistence type="predicted"/>
<dbReference type="Pfam" id="PF02949">
    <property type="entry name" value="7tm_6"/>
    <property type="match status" value="3"/>
</dbReference>
<dbReference type="Proteomes" id="UP000655588">
    <property type="component" value="Unassembled WGS sequence"/>
</dbReference>
<evidence type="ECO:0008006" key="13">
    <source>
        <dbReference type="Google" id="ProtNLM"/>
    </source>
</evidence>
<keyword evidence="12" id="KW-1185">Reference proteome</keyword>
<feature type="transmembrane region" description="Helical" evidence="10">
    <location>
        <begin position="846"/>
        <end position="872"/>
    </location>
</feature>
<feature type="transmembrane region" description="Helical" evidence="10">
    <location>
        <begin position="728"/>
        <end position="752"/>
    </location>
</feature>
<feature type="transmembrane region" description="Helical" evidence="10">
    <location>
        <begin position="1233"/>
        <end position="1256"/>
    </location>
</feature>
<evidence type="ECO:0000313" key="12">
    <source>
        <dbReference type="Proteomes" id="UP000655588"/>
    </source>
</evidence>
<name>A0A833VMN1_9HYME</name>
<dbReference type="PANTHER" id="PTHR21137:SF35">
    <property type="entry name" value="ODORANT RECEPTOR 19A-RELATED"/>
    <property type="match status" value="1"/>
</dbReference>
<feature type="transmembrane region" description="Helical" evidence="10">
    <location>
        <begin position="295"/>
        <end position="318"/>
    </location>
</feature>
<keyword evidence="4 10" id="KW-0812">Transmembrane</keyword>
<accession>A0A833VMN1</accession>